<feature type="domain" description="Nitrite/Sulfite reductase ferredoxin-like" evidence="8">
    <location>
        <begin position="288"/>
        <end position="353"/>
    </location>
</feature>
<dbReference type="InterPro" id="IPR005117">
    <property type="entry name" value="NiRdtase/SiRdtase_haem-b_fer"/>
</dbReference>
<evidence type="ECO:0000256" key="1">
    <source>
        <dbReference type="ARBA" id="ARBA00022485"/>
    </source>
</evidence>
<protein>
    <submittedName>
        <fullName evidence="9">Precorrin-3B synthase</fullName>
        <ecNumber evidence="9">1.14.13.83</ecNumber>
    </submittedName>
</protein>
<accession>A0AAU8JBW2</accession>
<dbReference type="EMBL" id="CP159837">
    <property type="protein sequence ID" value="XCM36030.1"/>
    <property type="molecule type" value="Genomic_DNA"/>
</dbReference>
<evidence type="ECO:0000256" key="2">
    <source>
        <dbReference type="ARBA" id="ARBA00022617"/>
    </source>
</evidence>
<dbReference type="PANTHER" id="PTHR32439:SF9">
    <property type="entry name" value="BLR3264 PROTEIN"/>
    <property type="match status" value="1"/>
</dbReference>
<feature type="domain" description="Nitrite/Sulfite reductase ferredoxin-like" evidence="8">
    <location>
        <begin position="21"/>
        <end position="68"/>
    </location>
</feature>
<keyword evidence="1" id="KW-0004">4Fe-4S</keyword>
<name>A0AAU8JBW2_9CYAN</name>
<gene>
    <name evidence="9" type="primary">cobG</name>
    <name evidence="9" type="ORF">ABWT76_004757</name>
</gene>
<sequence length="495" mass="54594">MNWLVKPNVCPGLFYGTPAQDGFLIRIRTPGGWLNAEQVHAIANLLARWHTTIQVTNRANLQIRAVQTSPTLEDFQTLQKLGLAAQNPQIDHLRNIMCSPTAGIDPQELIDPRPLVQELDHFIQNHPAITALSPKFSIGIDSGGSVGIGMRSPRPWEHRYNEIQLSAIALENQPENQPDLTPGVYYRLSLGGDRQLDDTNVVIKPENCISLVAALVQVYLDYVQKNPETTAKKGKKSRMKHLLKDWGIAKYVEKVQGHLVSHLGGHPLPQIVTESVLPSQPYNHLGIHHQKQAGLSYIGLGLRLGKLTAEQLWALVEISETFGSGQLRLTPWQTILIPNIPNEKVSELLPKLTSLGLSPDRGWDDGIVACAGKPGCAAAATQTQVHALILADYLRARFSISPPFEGGDQGGVNIHVTGCPKSCAQPSPAEITLLGTTIEQNGEILEGYEVYVGDEKDSFKTQIFQGNFAEILPRLEDFLRQNQLNLKKSQKNWLV</sequence>
<feature type="domain" description="Nitrite/sulphite reductase 4Fe-4S" evidence="7">
    <location>
        <begin position="91"/>
        <end position="259"/>
    </location>
</feature>
<dbReference type="Pfam" id="PF01077">
    <property type="entry name" value="NIR_SIR"/>
    <property type="match status" value="1"/>
</dbReference>
<organism evidence="9">
    <name type="scientific">Planktothricoides raciborskii GIHE-MW2</name>
    <dbReference type="NCBI Taxonomy" id="2792601"/>
    <lineage>
        <taxon>Bacteria</taxon>
        <taxon>Bacillati</taxon>
        <taxon>Cyanobacteriota</taxon>
        <taxon>Cyanophyceae</taxon>
        <taxon>Oscillatoriophycideae</taxon>
        <taxon>Oscillatoriales</taxon>
        <taxon>Oscillatoriaceae</taxon>
        <taxon>Planktothricoides</taxon>
    </lineage>
</organism>
<reference evidence="9" key="1">
    <citation type="submission" date="2024-07" db="EMBL/GenBank/DDBJ databases">
        <authorList>
            <person name="Kim Y.J."/>
            <person name="Jeong J.Y."/>
        </authorList>
    </citation>
    <scope>NUCLEOTIDE SEQUENCE</scope>
    <source>
        <strain evidence="9">GIHE-MW2</strain>
    </source>
</reference>
<dbReference type="RefSeq" id="WP_190879200.1">
    <property type="nucleotide sequence ID" value="NZ_CP159837.1"/>
</dbReference>
<dbReference type="Gene3D" id="3.30.413.10">
    <property type="entry name" value="Sulfite Reductase Hemoprotein, domain 1"/>
    <property type="match status" value="2"/>
</dbReference>
<dbReference type="InterPro" id="IPR012798">
    <property type="entry name" value="Cbl_synth_CobG-like"/>
</dbReference>
<evidence type="ECO:0000313" key="9">
    <source>
        <dbReference type="EMBL" id="XCM36030.1"/>
    </source>
</evidence>
<dbReference type="EC" id="1.14.13.83" evidence="9"/>
<evidence type="ECO:0000256" key="5">
    <source>
        <dbReference type="ARBA" id="ARBA00023004"/>
    </source>
</evidence>
<dbReference type="GO" id="GO:0046872">
    <property type="term" value="F:metal ion binding"/>
    <property type="evidence" value="ECO:0007669"/>
    <property type="project" value="UniProtKB-KW"/>
</dbReference>
<dbReference type="NCBIfam" id="TIGR02435">
    <property type="entry name" value="CobG"/>
    <property type="match status" value="1"/>
</dbReference>
<keyword evidence="6" id="KW-0411">Iron-sulfur</keyword>
<dbReference type="Gene3D" id="3.90.480.10">
    <property type="entry name" value="Sulfite Reductase Hemoprotein,Domain 2"/>
    <property type="match status" value="1"/>
</dbReference>
<dbReference type="InterPro" id="IPR045854">
    <property type="entry name" value="NO2/SO3_Rdtase_4Fe4S_sf"/>
</dbReference>
<dbReference type="InterPro" id="IPR051329">
    <property type="entry name" value="NIR_SIR_4Fe-4S"/>
</dbReference>
<keyword evidence="3" id="KW-0479">Metal-binding</keyword>
<dbReference type="InterPro" id="IPR036136">
    <property type="entry name" value="Nit/Sulf_reduc_fer-like_dom_sf"/>
</dbReference>
<keyword evidence="4 9" id="KW-0560">Oxidoreductase</keyword>
<evidence type="ECO:0000256" key="4">
    <source>
        <dbReference type="ARBA" id="ARBA00023002"/>
    </source>
</evidence>
<dbReference type="SUPFAM" id="SSF56014">
    <property type="entry name" value="Nitrite and sulphite reductase 4Fe-4S domain-like"/>
    <property type="match status" value="2"/>
</dbReference>
<dbReference type="GO" id="GO:0020037">
    <property type="term" value="F:heme binding"/>
    <property type="evidence" value="ECO:0007669"/>
    <property type="project" value="InterPro"/>
</dbReference>
<evidence type="ECO:0000256" key="6">
    <source>
        <dbReference type="ARBA" id="ARBA00023014"/>
    </source>
</evidence>
<evidence type="ECO:0000259" key="7">
    <source>
        <dbReference type="Pfam" id="PF01077"/>
    </source>
</evidence>
<proteinExistence type="predicted"/>
<dbReference type="PANTHER" id="PTHR32439">
    <property type="entry name" value="FERREDOXIN--NITRITE REDUCTASE, CHLOROPLASTIC"/>
    <property type="match status" value="1"/>
</dbReference>
<dbReference type="Pfam" id="PF03460">
    <property type="entry name" value="NIR_SIR_ferr"/>
    <property type="match status" value="2"/>
</dbReference>
<dbReference type="InterPro" id="IPR006067">
    <property type="entry name" value="NO2/SO3_Rdtase_4Fe4S_dom"/>
</dbReference>
<keyword evidence="5" id="KW-0408">Iron</keyword>
<evidence type="ECO:0000259" key="8">
    <source>
        <dbReference type="Pfam" id="PF03460"/>
    </source>
</evidence>
<evidence type="ECO:0000256" key="3">
    <source>
        <dbReference type="ARBA" id="ARBA00022723"/>
    </source>
</evidence>
<dbReference type="GO" id="GO:0051539">
    <property type="term" value="F:4 iron, 4 sulfur cluster binding"/>
    <property type="evidence" value="ECO:0007669"/>
    <property type="project" value="UniProtKB-KW"/>
</dbReference>
<dbReference type="InterPro" id="IPR006066">
    <property type="entry name" value="NO2/SO3_Rdtase_FeS/sirohaem_BS"/>
</dbReference>
<dbReference type="AlphaFoldDB" id="A0AAU8JBW2"/>
<keyword evidence="2" id="KW-0349">Heme</keyword>
<dbReference type="GO" id="GO:0043818">
    <property type="term" value="F:precorrin-3B synthase activity"/>
    <property type="evidence" value="ECO:0007669"/>
    <property type="project" value="UniProtKB-EC"/>
</dbReference>
<dbReference type="PROSITE" id="PS00365">
    <property type="entry name" value="NIR_SIR"/>
    <property type="match status" value="1"/>
</dbReference>
<dbReference type="SUPFAM" id="SSF55124">
    <property type="entry name" value="Nitrite/Sulfite reductase N-terminal domain-like"/>
    <property type="match status" value="2"/>
</dbReference>